<dbReference type="PANTHER" id="PTHR13586:SF23">
    <property type="entry name" value="DECAPPING 5-LIKE PROTEIN-RELATED"/>
    <property type="match status" value="1"/>
</dbReference>
<evidence type="ECO:0000313" key="3">
    <source>
        <dbReference type="Proteomes" id="UP000009183"/>
    </source>
</evidence>
<dbReference type="AlphaFoldDB" id="F6HJ25"/>
<reference evidence="3" key="1">
    <citation type="journal article" date="2007" name="Nature">
        <title>The grapevine genome sequence suggests ancestral hexaploidization in major angiosperm phyla.</title>
        <authorList>
            <consortium name="The French-Italian Public Consortium for Grapevine Genome Characterization."/>
            <person name="Jaillon O."/>
            <person name="Aury J.-M."/>
            <person name="Noel B."/>
            <person name="Policriti A."/>
            <person name="Clepet C."/>
            <person name="Casagrande A."/>
            <person name="Choisne N."/>
            <person name="Aubourg S."/>
            <person name="Vitulo N."/>
            <person name="Jubin C."/>
            <person name="Vezzi A."/>
            <person name="Legeai F."/>
            <person name="Hugueney P."/>
            <person name="Dasilva C."/>
            <person name="Horner D."/>
            <person name="Mica E."/>
            <person name="Jublot D."/>
            <person name="Poulain J."/>
            <person name="Bruyere C."/>
            <person name="Billault A."/>
            <person name="Segurens B."/>
            <person name="Gouyvenoux M."/>
            <person name="Ugarte E."/>
            <person name="Cattonaro F."/>
            <person name="Anthouard V."/>
            <person name="Vico V."/>
            <person name="Del Fabbro C."/>
            <person name="Alaux M."/>
            <person name="Di Gaspero G."/>
            <person name="Dumas V."/>
            <person name="Felice N."/>
            <person name="Paillard S."/>
            <person name="Juman I."/>
            <person name="Moroldo M."/>
            <person name="Scalabrin S."/>
            <person name="Canaguier A."/>
            <person name="Le Clainche I."/>
            <person name="Malacrida G."/>
            <person name="Durand E."/>
            <person name="Pesole G."/>
            <person name="Laucou V."/>
            <person name="Chatelet P."/>
            <person name="Merdinoglu D."/>
            <person name="Delledonne M."/>
            <person name="Pezzotti M."/>
            <person name="Lecharny A."/>
            <person name="Scarpelli C."/>
            <person name="Artiguenave F."/>
            <person name="Pe M.E."/>
            <person name="Valle G."/>
            <person name="Morgante M."/>
            <person name="Caboche M."/>
            <person name="Adam-Blondon A.-F."/>
            <person name="Weissenbach J."/>
            <person name="Quetier F."/>
            <person name="Wincker P."/>
        </authorList>
    </citation>
    <scope>NUCLEOTIDE SEQUENCE [LARGE SCALE GENOMIC DNA]</scope>
    <source>
        <strain evidence="3">cv. Pinot noir / PN40024</strain>
    </source>
</reference>
<proteinExistence type="predicted"/>
<dbReference type="EMBL" id="FN595769">
    <property type="protein sequence ID" value="CCB52222.1"/>
    <property type="molecule type" value="Genomic_DNA"/>
</dbReference>
<dbReference type="Pfam" id="PF12701">
    <property type="entry name" value="LSM14"/>
    <property type="match status" value="1"/>
</dbReference>
<dbReference type="CDD" id="cd01736">
    <property type="entry name" value="LSm14_N"/>
    <property type="match status" value="1"/>
</dbReference>
<gene>
    <name evidence="2" type="ordered locus">VIT_02s0087g00680</name>
</gene>
<evidence type="ECO:0000313" key="2">
    <source>
        <dbReference type="EMBL" id="CCB52222.1"/>
    </source>
</evidence>
<protein>
    <recommendedName>
        <fullName evidence="1">Lsm14-like N-terminal domain-containing protein</fullName>
    </recommendedName>
</protein>
<dbReference type="Proteomes" id="UP000009183">
    <property type="component" value="Chromosome 2"/>
</dbReference>
<dbReference type="SMART" id="SM01271">
    <property type="entry name" value="LSM14"/>
    <property type="match status" value="1"/>
</dbReference>
<dbReference type="InParanoid" id="F6HJ25"/>
<dbReference type="InterPro" id="IPR025609">
    <property type="entry name" value="Lsm14-like_N"/>
</dbReference>
<sequence>MATEPSADSYVGSFITLISKCEIRYEGVLYFLNAQDSTIGLKNVRSYGTEGRKKDGTQIPPSDKVYEFILFRGSDIKQLKGYGR</sequence>
<dbReference type="SUPFAM" id="SSF50182">
    <property type="entry name" value="Sm-like ribonucleoproteins"/>
    <property type="match status" value="1"/>
</dbReference>
<accession>F6HJ25</accession>
<dbReference type="STRING" id="29760.F6HJ25"/>
<dbReference type="eggNOG" id="KOG1073">
    <property type="taxonomic scope" value="Eukaryota"/>
</dbReference>
<organism evidence="2 3">
    <name type="scientific">Vitis vinifera</name>
    <name type="common">Grape</name>
    <dbReference type="NCBI Taxonomy" id="29760"/>
    <lineage>
        <taxon>Eukaryota</taxon>
        <taxon>Viridiplantae</taxon>
        <taxon>Streptophyta</taxon>
        <taxon>Embryophyta</taxon>
        <taxon>Tracheophyta</taxon>
        <taxon>Spermatophyta</taxon>
        <taxon>Magnoliopsida</taxon>
        <taxon>eudicotyledons</taxon>
        <taxon>Gunneridae</taxon>
        <taxon>Pentapetalae</taxon>
        <taxon>rosids</taxon>
        <taxon>Vitales</taxon>
        <taxon>Vitaceae</taxon>
        <taxon>Viteae</taxon>
        <taxon>Vitis</taxon>
    </lineage>
</organism>
<dbReference type="PaxDb" id="29760-VIT_02s0087g00680.t01"/>
<evidence type="ECO:0000259" key="1">
    <source>
        <dbReference type="SMART" id="SM01271"/>
    </source>
</evidence>
<keyword evidence="3" id="KW-1185">Reference proteome</keyword>
<dbReference type="Gene3D" id="2.30.30.100">
    <property type="match status" value="1"/>
</dbReference>
<dbReference type="InterPro" id="IPR010920">
    <property type="entry name" value="LSM_dom_sf"/>
</dbReference>
<feature type="domain" description="Lsm14-like N-terminal" evidence="1">
    <location>
        <begin position="4"/>
        <end position="84"/>
    </location>
</feature>
<dbReference type="PANTHER" id="PTHR13586">
    <property type="entry name" value="SCD6 PROTEIN-RELATED"/>
    <property type="match status" value="1"/>
</dbReference>
<name>F6HJ25_VITVI</name>
<dbReference type="HOGENOM" id="CLU_169104_0_0_1"/>